<comment type="caution">
    <text evidence="2">The sequence shown here is derived from an EMBL/GenBank/DDBJ whole genome shotgun (WGS) entry which is preliminary data.</text>
</comment>
<proteinExistence type="predicted"/>
<keyword evidence="3" id="KW-1185">Reference proteome</keyword>
<organism evidence="2 3">
    <name type="scientific">Rhizobium puerariae</name>
    <dbReference type="NCBI Taxonomy" id="1585791"/>
    <lineage>
        <taxon>Bacteria</taxon>
        <taxon>Pseudomonadati</taxon>
        <taxon>Pseudomonadota</taxon>
        <taxon>Alphaproteobacteria</taxon>
        <taxon>Hyphomicrobiales</taxon>
        <taxon>Rhizobiaceae</taxon>
        <taxon>Rhizobium/Agrobacterium group</taxon>
        <taxon>Rhizobium</taxon>
    </lineage>
</organism>
<evidence type="ECO:0000313" key="3">
    <source>
        <dbReference type="Proteomes" id="UP001589692"/>
    </source>
</evidence>
<accession>A0ABV6AQC0</accession>
<protein>
    <recommendedName>
        <fullName evidence="4">Methyl-accepting chemotaxis protein</fullName>
    </recommendedName>
</protein>
<dbReference type="Proteomes" id="UP001589692">
    <property type="component" value="Unassembled WGS sequence"/>
</dbReference>
<sequence length="282" mass="30102">MIRDRDPNELELQHMRIVVNALDSGVRRFAAADLGATLDSPFPAPWDGMRRDFNRGLNALNGTMDSVIGNARLLRDESDQLRTAMSEGAERQADHSARLSGAAAAAGALAQGLRQQKALARHTATIARNARLDLSRSAEAVSAALKLIEEMGSDGADGRQSPDRGEALSAATRQIGRELDALGLYLDALNEHAGNLAEAAGDQAEAASATHADLGELARSRHAASLRTDIATLALDRMDRQIAEIDQKASRFARVTVIVPPPHDPAPHEPGTRGSHLRLVKS</sequence>
<evidence type="ECO:0008006" key="4">
    <source>
        <dbReference type="Google" id="ProtNLM"/>
    </source>
</evidence>
<dbReference type="EMBL" id="JBHMAA010000038">
    <property type="protein sequence ID" value="MFB9952826.1"/>
    <property type="molecule type" value="Genomic_DNA"/>
</dbReference>
<gene>
    <name evidence="2" type="ORF">ACFFP0_28610</name>
</gene>
<feature type="region of interest" description="Disordered" evidence="1">
    <location>
        <begin position="258"/>
        <end position="282"/>
    </location>
</feature>
<dbReference type="Gene3D" id="1.10.287.950">
    <property type="entry name" value="Methyl-accepting chemotaxis protein"/>
    <property type="match status" value="1"/>
</dbReference>
<reference evidence="2 3" key="1">
    <citation type="submission" date="2024-09" db="EMBL/GenBank/DDBJ databases">
        <authorList>
            <person name="Sun Q."/>
            <person name="Mori K."/>
        </authorList>
    </citation>
    <scope>NUCLEOTIDE SEQUENCE [LARGE SCALE GENOMIC DNA]</scope>
    <source>
        <strain evidence="2 3">TBRC 4938</strain>
    </source>
</reference>
<evidence type="ECO:0000256" key="1">
    <source>
        <dbReference type="SAM" id="MobiDB-lite"/>
    </source>
</evidence>
<dbReference type="RefSeq" id="WP_377265625.1">
    <property type="nucleotide sequence ID" value="NZ_JBHMAA010000038.1"/>
</dbReference>
<evidence type="ECO:0000313" key="2">
    <source>
        <dbReference type="EMBL" id="MFB9952826.1"/>
    </source>
</evidence>
<name>A0ABV6AQC0_9HYPH</name>